<organism evidence="1 2">
    <name type="scientific">Arcicella gelida</name>
    <dbReference type="NCBI Taxonomy" id="2984195"/>
    <lineage>
        <taxon>Bacteria</taxon>
        <taxon>Pseudomonadati</taxon>
        <taxon>Bacteroidota</taxon>
        <taxon>Cytophagia</taxon>
        <taxon>Cytophagales</taxon>
        <taxon>Flectobacillaceae</taxon>
        <taxon>Arcicella</taxon>
    </lineage>
</organism>
<gene>
    <name evidence="1" type="ORF">VB776_23705</name>
</gene>
<comment type="caution">
    <text evidence="1">The sequence shown here is derived from an EMBL/GenBank/DDBJ whole genome shotgun (WGS) entry which is preliminary data.</text>
</comment>
<dbReference type="RefSeq" id="WP_323699332.1">
    <property type="nucleotide sequence ID" value="NZ_JAYGIL010000050.1"/>
</dbReference>
<keyword evidence="2" id="KW-1185">Reference proteome</keyword>
<dbReference type="EMBL" id="JAYGIL010000050">
    <property type="protein sequence ID" value="MEA5405965.1"/>
    <property type="molecule type" value="Genomic_DNA"/>
</dbReference>
<proteinExistence type="predicted"/>
<accession>A0ABU5SBY3</accession>
<reference evidence="1 2" key="1">
    <citation type="submission" date="2023-12" db="EMBL/GenBank/DDBJ databases">
        <title>Novel species of the genus Arcicella isolated from rivers.</title>
        <authorList>
            <person name="Lu H."/>
        </authorList>
    </citation>
    <scope>NUCLEOTIDE SEQUENCE [LARGE SCALE GENOMIC DNA]</scope>
    <source>
        <strain evidence="1 2">DC2W</strain>
    </source>
</reference>
<name>A0ABU5SBY3_9BACT</name>
<sequence length="128" mass="15110">MIEEIFIEIENIIEKSFKDNFRFGYKERIILERNLFALILRIGKSNNFEINSFSSSKLNEYLLKLNDCNSDIKLMRDIFEIKIFLQKLSSTSSYVQGDLLFNLGLTKKSTYPYILKKINKIKKGMADY</sequence>
<evidence type="ECO:0000313" key="2">
    <source>
        <dbReference type="Proteomes" id="UP001303899"/>
    </source>
</evidence>
<dbReference type="Proteomes" id="UP001303899">
    <property type="component" value="Unassembled WGS sequence"/>
</dbReference>
<evidence type="ECO:0000313" key="1">
    <source>
        <dbReference type="EMBL" id="MEA5405965.1"/>
    </source>
</evidence>
<protein>
    <submittedName>
        <fullName evidence="1">Uncharacterized protein</fullName>
    </submittedName>
</protein>